<accession>A0A9W8E391</accession>
<dbReference type="Proteomes" id="UP001150925">
    <property type="component" value="Unassembled WGS sequence"/>
</dbReference>
<dbReference type="InterPro" id="IPR036477">
    <property type="entry name" value="Formyl_transf_N_sf"/>
</dbReference>
<dbReference type="OrthoDB" id="5575075at2759"/>
<evidence type="ECO:0000256" key="2">
    <source>
        <dbReference type="ARBA" id="ARBA00012254"/>
    </source>
</evidence>
<comment type="caution">
    <text evidence="6">The sequence shown here is derived from an EMBL/GenBank/DDBJ whole genome shotgun (WGS) entry which is preliminary data.</text>
</comment>
<dbReference type="InterPro" id="IPR002376">
    <property type="entry name" value="Formyl_transf_N"/>
</dbReference>
<evidence type="ECO:0000256" key="1">
    <source>
        <dbReference type="ARBA" id="ARBA00005054"/>
    </source>
</evidence>
<dbReference type="Pfam" id="PF00551">
    <property type="entry name" value="Formyl_trans_N"/>
    <property type="match status" value="1"/>
</dbReference>
<protein>
    <recommendedName>
        <fullName evidence="2">phosphoribosylglycinamide formyltransferase 1</fullName>
        <ecNumber evidence="2">2.1.2.2</ecNumber>
    </recommendedName>
</protein>
<dbReference type="GO" id="GO:0004644">
    <property type="term" value="F:phosphoribosylglycinamide formyltransferase activity"/>
    <property type="evidence" value="ECO:0007669"/>
    <property type="project" value="UniProtKB-EC"/>
</dbReference>
<dbReference type="EMBL" id="JANBPY010004252">
    <property type="protein sequence ID" value="KAJ1948667.1"/>
    <property type="molecule type" value="Genomic_DNA"/>
</dbReference>
<dbReference type="GO" id="GO:0006189">
    <property type="term" value="P:'de novo' IMP biosynthetic process"/>
    <property type="evidence" value="ECO:0007669"/>
    <property type="project" value="TreeGrafter"/>
</dbReference>
<keyword evidence="7" id="KW-1185">Reference proteome</keyword>
<gene>
    <name evidence="6" type="primary">LYS2_3</name>
    <name evidence="6" type="ORF">IWQ62_006861</name>
</gene>
<comment type="pathway">
    <text evidence="1">Purine metabolism; IMP biosynthesis via de novo pathway; N(2)-formyl-N(1)-(5-phospho-D-ribosyl)glycinamide from N(1)-(5-phospho-D-ribosyl)glycinamide (10-formyl THF route): step 1/1.</text>
</comment>
<dbReference type="PANTHER" id="PTHR43369:SF2">
    <property type="entry name" value="PHOSPHORIBOSYLGLYCINAMIDE FORMYLTRANSFERASE"/>
    <property type="match status" value="1"/>
</dbReference>
<keyword evidence="4" id="KW-0658">Purine biosynthesis</keyword>
<dbReference type="GO" id="GO:0016491">
    <property type="term" value="F:oxidoreductase activity"/>
    <property type="evidence" value="ECO:0007669"/>
    <property type="project" value="UniProtKB-KW"/>
</dbReference>
<proteinExistence type="predicted"/>
<dbReference type="SUPFAM" id="SSF53328">
    <property type="entry name" value="Formyltransferase"/>
    <property type="match status" value="1"/>
</dbReference>
<dbReference type="EC" id="2.1.2.2" evidence="2"/>
<evidence type="ECO:0000313" key="6">
    <source>
        <dbReference type="EMBL" id="KAJ1948667.1"/>
    </source>
</evidence>
<name>A0A9W8E391_9FUNG</name>
<feature type="non-terminal residue" evidence="6">
    <location>
        <position position="85"/>
    </location>
</feature>
<dbReference type="AlphaFoldDB" id="A0A9W8E391"/>
<sequence>MVARIVVLISGHGSNLQAILDSVDSGRLAGKAQVVAVVSNRKRAYGLERAQKHNVPTEVQTLASFREKGLGREDYDAALARLIRD</sequence>
<evidence type="ECO:0000256" key="3">
    <source>
        <dbReference type="ARBA" id="ARBA00022679"/>
    </source>
</evidence>
<keyword evidence="6" id="KW-0560">Oxidoreductase</keyword>
<keyword evidence="3" id="KW-0808">Transferase</keyword>
<reference evidence="6" key="1">
    <citation type="submission" date="2022-07" db="EMBL/GenBank/DDBJ databases">
        <title>Phylogenomic reconstructions and comparative analyses of Kickxellomycotina fungi.</title>
        <authorList>
            <person name="Reynolds N.K."/>
            <person name="Stajich J.E."/>
            <person name="Barry K."/>
            <person name="Grigoriev I.V."/>
            <person name="Crous P."/>
            <person name="Smith M.E."/>
        </authorList>
    </citation>
    <scope>NUCLEOTIDE SEQUENCE</scope>
    <source>
        <strain evidence="6">RSA 1196</strain>
    </source>
</reference>
<dbReference type="PANTHER" id="PTHR43369">
    <property type="entry name" value="PHOSPHORIBOSYLGLYCINAMIDE FORMYLTRANSFERASE"/>
    <property type="match status" value="1"/>
</dbReference>
<evidence type="ECO:0000313" key="7">
    <source>
        <dbReference type="Proteomes" id="UP001150925"/>
    </source>
</evidence>
<evidence type="ECO:0000256" key="4">
    <source>
        <dbReference type="ARBA" id="ARBA00022755"/>
    </source>
</evidence>
<dbReference type="Gene3D" id="3.40.50.170">
    <property type="entry name" value="Formyl transferase, N-terminal domain"/>
    <property type="match status" value="1"/>
</dbReference>
<feature type="domain" description="Formyl transferase N-terminal" evidence="5">
    <location>
        <begin position="4"/>
        <end position="81"/>
    </location>
</feature>
<dbReference type="GO" id="GO:0005737">
    <property type="term" value="C:cytoplasm"/>
    <property type="evidence" value="ECO:0007669"/>
    <property type="project" value="TreeGrafter"/>
</dbReference>
<evidence type="ECO:0000259" key="5">
    <source>
        <dbReference type="Pfam" id="PF00551"/>
    </source>
</evidence>
<organism evidence="6 7">
    <name type="scientific">Dispira parvispora</name>
    <dbReference type="NCBI Taxonomy" id="1520584"/>
    <lineage>
        <taxon>Eukaryota</taxon>
        <taxon>Fungi</taxon>
        <taxon>Fungi incertae sedis</taxon>
        <taxon>Zoopagomycota</taxon>
        <taxon>Kickxellomycotina</taxon>
        <taxon>Dimargaritomycetes</taxon>
        <taxon>Dimargaritales</taxon>
        <taxon>Dimargaritaceae</taxon>
        <taxon>Dispira</taxon>
    </lineage>
</organism>